<dbReference type="AlphaFoldDB" id="A0A1H8WQG3"/>
<dbReference type="EMBL" id="FOCX01000070">
    <property type="protein sequence ID" value="SEP29872.1"/>
    <property type="molecule type" value="Genomic_DNA"/>
</dbReference>
<proteinExistence type="predicted"/>
<reference evidence="2" key="1">
    <citation type="submission" date="2016-10" db="EMBL/GenBank/DDBJ databases">
        <authorList>
            <person name="Varghese N."/>
            <person name="Submissions S."/>
        </authorList>
    </citation>
    <scope>NUCLEOTIDE SEQUENCE [LARGE SCALE GENOMIC DNA]</scope>
    <source>
        <strain evidence="2">IBRC-M 10043</strain>
    </source>
</reference>
<protein>
    <submittedName>
        <fullName evidence="1">Uncharacterized protein</fullName>
    </submittedName>
</protein>
<keyword evidence="2" id="KW-1185">Reference proteome</keyword>
<organism evidence="1 2">
    <name type="scientific">Halorientalis persicus</name>
    <dbReference type="NCBI Taxonomy" id="1367881"/>
    <lineage>
        <taxon>Archaea</taxon>
        <taxon>Methanobacteriati</taxon>
        <taxon>Methanobacteriota</taxon>
        <taxon>Stenosarchaea group</taxon>
        <taxon>Halobacteria</taxon>
        <taxon>Halobacteriales</taxon>
        <taxon>Haloarculaceae</taxon>
        <taxon>Halorientalis</taxon>
    </lineage>
</organism>
<accession>A0A1H8WQG3</accession>
<gene>
    <name evidence="1" type="ORF">SAMN05216388_10703</name>
</gene>
<name>A0A1H8WQG3_9EURY</name>
<evidence type="ECO:0000313" key="1">
    <source>
        <dbReference type="EMBL" id="SEP29872.1"/>
    </source>
</evidence>
<sequence length="115" mass="13021">MSQDTREVTTLLCNQTESPKEGDYRVINPQNDEIAASSPFIFDGSRTETVTETMQNDRCREFTNELKPEKTYTFVIELQSGSTSSENWTVSNQSTLQINIQSGNIEFKELTNSPT</sequence>
<evidence type="ECO:0000313" key="2">
    <source>
        <dbReference type="Proteomes" id="UP000198775"/>
    </source>
</evidence>
<dbReference type="Proteomes" id="UP000198775">
    <property type="component" value="Unassembled WGS sequence"/>
</dbReference>
<dbReference type="RefSeq" id="WP_092665050.1">
    <property type="nucleotide sequence ID" value="NZ_FOCX01000070.1"/>
</dbReference>